<dbReference type="Proteomes" id="UP000184731">
    <property type="component" value="Chromosome"/>
</dbReference>
<dbReference type="STRING" id="1915309.AXG55_09410"/>
<gene>
    <name evidence="2" type="ORF">AXG55_09410</name>
</gene>
<sequence length="145" mass="16384">MKYIVFICYFLIFSNISFARETCVKNDKGVFCGVEVLVHESGDSAKNKKVECIDFNGKKVCGYDCKKNLFGADCKKHQDEMCIESIKGVICGYNCEQSGLISACSSRQMYTCFRHVDKIKCGVNCRFGAYGLMCDEEDTNSKFMK</sequence>
<name>A0A1L4D1N8_9BACT</name>
<reference evidence="2 3" key="1">
    <citation type="submission" date="2016-10" db="EMBL/GenBank/DDBJ databases">
        <title>Silvanigrella aquatica sp. nov., isolated from a freshwater lake located in the Black Forest, Germany, description of Silvanigrellaceae fam. nov., Silvanigrellales ord. nov., reclassification of the order Bdellovibrionales in the class Oligoflexia, reclassification of the families Bacteriovoracaceae and Halobacteriovoraceae in the new order Bacteriovoracales ord. nov., and reclassification of the family Pseudobacteriovoracaceae in the order Oligoflexiales.</title>
        <authorList>
            <person name="Hahn M.W."/>
            <person name="Schmidt J."/>
            <person name="Koll U."/>
            <person name="Rohde M."/>
            <person name="Verbag S."/>
            <person name="Pitt A."/>
            <person name="Nakai R."/>
            <person name="Naganuma T."/>
            <person name="Lang E."/>
        </authorList>
    </citation>
    <scope>NUCLEOTIDE SEQUENCE [LARGE SCALE GENOMIC DNA]</scope>
    <source>
        <strain evidence="2 3">MWH-Nonnen-W8red</strain>
    </source>
</reference>
<protein>
    <submittedName>
        <fullName evidence="2">Uncharacterized protein</fullName>
    </submittedName>
</protein>
<evidence type="ECO:0000313" key="3">
    <source>
        <dbReference type="Proteomes" id="UP000184731"/>
    </source>
</evidence>
<evidence type="ECO:0000256" key="1">
    <source>
        <dbReference type="SAM" id="SignalP"/>
    </source>
</evidence>
<dbReference type="OrthoDB" id="5296160at2"/>
<feature type="signal peptide" evidence="1">
    <location>
        <begin position="1"/>
        <end position="19"/>
    </location>
</feature>
<dbReference type="EMBL" id="CP017834">
    <property type="protein sequence ID" value="APJ04112.1"/>
    <property type="molecule type" value="Genomic_DNA"/>
</dbReference>
<dbReference type="AlphaFoldDB" id="A0A1L4D1N8"/>
<keyword evidence="3" id="KW-1185">Reference proteome</keyword>
<proteinExistence type="predicted"/>
<evidence type="ECO:0000313" key="2">
    <source>
        <dbReference type="EMBL" id="APJ04112.1"/>
    </source>
</evidence>
<dbReference type="KEGG" id="saqi:AXG55_09410"/>
<accession>A0A1L4D1N8</accession>
<keyword evidence="1" id="KW-0732">Signal</keyword>
<feature type="chain" id="PRO_5012385689" evidence="1">
    <location>
        <begin position="20"/>
        <end position="145"/>
    </location>
</feature>
<organism evidence="2 3">
    <name type="scientific">Silvanigrella aquatica</name>
    <dbReference type="NCBI Taxonomy" id="1915309"/>
    <lineage>
        <taxon>Bacteria</taxon>
        <taxon>Pseudomonadati</taxon>
        <taxon>Bdellovibrionota</taxon>
        <taxon>Oligoflexia</taxon>
        <taxon>Silvanigrellales</taxon>
        <taxon>Silvanigrellaceae</taxon>
        <taxon>Silvanigrella</taxon>
    </lineage>
</organism>
<dbReference type="RefSeq" id="WP_148697863.1">
    <property type="nucleotide sequence ID" value="NZ_CP017834.1"/>
</dbReference>